<dbReference type="OrthoDB" id="5122463at2"/>
<dbReference type="AlphaFoldDB" id="A0A120I0X2"/>
<proteinExistence type="predicted"/>
<dbReference type="InterPro" id="IPR001387">
    <property type="entry name" value="Cro/C1-type_HTH"/>
</dbReference>
<dbReference type="PROSITE" id="PS50943">
    <property type="entry name" value="HTH_CROC1"/>
    <property type="match status" value="1"/>
</dbReference>
<dbReference type="GO" id="GO:0003677">
    <property type="term" value="F:DNA binding"/>
    <property type="evidence" value="ECO:0007669"/>
    <property type="project" value="InterPro"/>
</dbReference>
<protein>
    <recommendedName>
        <fullName evidence="1">HTH cro/C1-type domain-containing protein</fullName>
    </recommendedName>
</protein>
<keyword evidence="3" id="KW-1185">Reference proteome</keyword>
<evidence type="ECO:0000259" key="1">
    <source>
        <dbReference type="PROSITE" id="PS50943"/>
    </source>
</evidence>
<name>A0A120I0X2_9MICO</name>
<organism evidence="2 3">
    <name type="scientific">Microterricola viridarii</name>
    <dbReference type="NCBI Taxonomy" id="412690"/>
    <lineage>
        <taxon>Bacteria</taxon>
        <taxon>Bacillati</taxon>
        <taxon>Actinomycetota</taxon>
        <taxon>Actinomycetes</taxon>
        <taxon>Micrococcales</taxon>
        <taxon>Microbacteriaceae</taxon>
        <taxon>Microterricola</taxon>
    </lineage>
</organism>
<dbReference type="Proteomes" id="UP000058305">
    <property type="component" value="Chromosome"/>
</dbReference>
<feature type="domain" description="HTH cro/C1-type" evidence="1">
    <location>
        <begin position="34"/>
        <end position="76"/>
    </location>
</feature>
<dbReference type="RefSeq" id="WP_067226943.1">
    <property type="nucleotide sequence ID" value="NZ_CP014145.1"/>
</dbReference>
<dbReference type="EMBL" id="CP014145">
    <property type="protein sequence ID" value="AMB58249.1"/>
    <property type="molecule type" value="Genomic_DNA"/>
</dbReference>
<evidence type="ECO:0000313" key="3">
    <source>
        <dbReference type="Proteomes" id="UP000058305"/>
    </source>
</evidence>
<dbReference type="Gene3D" id="1.10.260.40">
    <property type="entry name" value="lambda repressor-like DNA-binding domains"/>
    <property type="match status" value="1"/>
</dbReference>
<reference evidence="2 3" key="1">
    <citation type="journal article" date="2016" name="J. Biotechnol.">
        <title>First complete genome sequence of a species in the genus Microterricola, an extremophilic cold active enzyme producing bacterial strain ERGS5:02 isolated from Sikkim Himalaya.</title>
        <authorList>
            <person name="Himanshu"/>
            <person name="Swarnkar M.K."/>
            <person name="Singh D."/>
            <person name="Kumar R."/>
        </authorList>
    </citation>
    <scope>NUCLEOTIDE SEQUENCE [LARGE SCALE GENOMIC DNA]</scope>
    <source>
        <strain evidence="2 3">ERGS5:02</strain>
    </source>
</reference>
<dbReference type="CDD" id="cd00093">
    <property type="entry name" value="HTH_XRE"/>
    <property type="match status" value="1"/>
</dbReference>
<dbReference type="GO" id="GO:0045892">
    <property type="term" value="P:negative regulation of DNA-templated transcription"/>
    <property type="evidence" value="ECO:0007669"/>
    <property type="project" value="InterPro"/>
</dbReference>
<dbReference type="Pfam" id="PF07022">
    <property type="entry name" value="Phage_CI_repr"/>
    <property type="match status" value="1"/>
</dbReference>
<dbReference type="InterPro" id="IPR010744">
    <property type="entry name" value="Phage_CI_N"/>
</dbReference>
<sequence length="92" mass="10387">MTKTQIVPERVNFEEFDLADRMRRTLRVTGIGVQEMADYLEVSRESVGTWINGRITPRKTTLMAWALRTGASYDWLATGATSPDGPNGRPRD</sequence>
<accession>A0A120I0X2</accession>
<reference evidence="3" key="2">
    <citation type="submission" date="2016-01" db="EMBL/GenBank/DDBJ databases">
        <title>First complete genome sequence of a species in the genus Microterricola, an extremophilic cold active enzyme producing strain ERGS5:02 isolated from Sikkim Himalaya.</title>
        <authorList>
            <person name="Kumar R."/>
            <person name="Singh D."/>
            <person name="Swarnkar M.K."/>
        </authorList>
    </citation>
    <scope>NUCLEOTIDE SEQUENCE [LARGE SCALE GENOMIC DNA]</scope>
    <source>
        <strain evidence="3">ERGS5:02</strain>
    </source>
</reference>
<dbReference type="SUPFAM" id="SSF47413">
    <property type="entry name" value="lambda repressor-like DNA-binding domains"/>
    <property type="match status" value="1"/>
</dbReference>
<dbReference type="KEGG" id="mvd:AWU67_04600"/>
<gene>
    <name evidence="2" type="ORF">AWU67_04600</name>
</gene>
<dbReference type="InterPro" id="IPR010982">
    <property type="entry name" value="Lambda_DNA-bd_dom_sf"/>
</dbReference>
<evidence type="ECO:0000313" key="2">
    <source>
        <dbReference type="EMBL" id="AMB58249.1"/>
    </source>
</evidence>